<keyword evidence="1" id="KW-0472">Membrane</keyword>
<evidence type="ECO:0000256" key="1">
    <source>
        <dbReference type="SAM" id="Phobius"/>
    </source>
</evidence>
<evidence type="ECO:0000313" key="2">
    <source>
        <dbReference type="EMBL" id="GAV04665.1"/>
    </source>
</evidence>
<sequence>MARNTPKWIFTQASKECCQQTTNPSDVSINLQIPHVPVGYIHTHTNKQYPPLTETMGITRCVLQSSSGSDVTRKSLYDLRVTWINTIKAIAVCWALLATVWIAFRTMLYFQSLCERWYYGRRPMGVQGSNLENCNHQLTRGEYLAELDEQSPPEYRLFLPPSYDEIICDVAKDKHEESSLTGQCPGSAQIC</sequence>
<reference evidence="2 3" key="1">
    <citation type="journal article" date="2016" name="Nat. Commun.">
        <title>Extremotolerant tardigrade genome and improved radiotolerance of human cultured cells by tardigrade-unique protein.</title>
        <authorList>
            <person name="Hashimoto T."/>
            <person name="Horikawa D.D."/>
            <person name="Saito Y."/>
            <person name="Kuwahara H."/>
            <person name="Kozuka-Hata H."/>
            <person name="Shin-I T."/>
            <person name="Minakuchi Y."/>
            <person name="Ohishi K."/>
            <person name="Motoyama A."/>
            <person name="Aizu T."/>
            <person name="Enomoto A."/>
            <person name="Kondo K."/>
            <person name="Tanaka S."/>
            <person name="Hara Y."/>
            <person name="Koshikawa S."/>
            <person name="Sagara H."/>
            <person name="Miura T."/>
            <person name="Yokobori S."/>
            <person name="Miyagawa K."/>
            <person name="Suzuki Y."/>
            <person name="Kubo T."/>
            <person name="Oyama M."/>
            <person name="Kohara Y."/>
            <person name="Fujiyama A."/>
            <person name="Arakawa K."/>
            <person name="Katayama T."/>
            <person name="Toyoda A."/>
            <person name="Kunieda T."/>
        </authorList>
    </citation>
    <scope>NUCLEOTIDE SEQUENCE [LARGE SCALE GENOMIC DNA]</scope>
    <source>
        <strain evidence="2 3">YOKOZUNA-1</strain>
    </source>
</reference>
<name>A0A1D1VSZ2_RAMVA</name>
<keyword evidence="1" id="KW-0812">Transmembrane</keyword>
<dbReference type="AlphaFoldDB" id="A0A1D1VSZ2"/>
<dbReference type="OrthoDB" id="10656038at2759"/>
<keyword evidence="1" id="KW-1133">Transmembrane helix</keyword>
<evidence type="ECO:0000313" key="3">
    <source>
        <dbReference type="Proteomes" id="UP000186922"/>
    </source>
</evidence>
<organism evidence="2 3">
    <name type="scientific">Ramazzottius varieornatus</name>
    <name type="common">Water bear</name>
    <name type="synonym">Tardigrade</name>
    <dbReference type="NCBI Taxonomy" id="947166"/>
    <lineage>
        <taxon>Eukaryota</taxon>
        <taxon>Metazoa</taxon>
        <taxon>Ecdysozoa</taxon>
        <taxon>Tardigrada</taxon>
        <taxon>Eutardigrada</taxon>
        <taxon>Parachela</taxon>
        <taxon>Hypsibioidea</taxon>
        <taxon>Ramazzottiidae</taxon>
        <taxon>Ramazzottius</taxon>
    </lineage>
</organism>
<accession>A0A1D1VSZ2</accession>
<gene>
    <name evidence="2" type="primary">RvY_14916</name>
    <name evidence="2" type="synonym">RvY_14916.1</name>
    <name evidence="2" type="ORF">RvY_14916-1</name>
</gene>
<protein>
    <submittedName>
        <fullName evidence="2">Uncharacterized protein</fullName>
    </submittedName>
</protein>
<dbReference type="EMBL" id="BDGG01000011">
    <property type="protein sequence ID" value="GAV04665.1"/>
    <property type="molecule type" value="Genomic_DNA"/>
</dbReference>
<proteinExistence type="predicted"/>
<dbReference type="Proteomes" id="UP000186922">
    <property type="component" value="Unassembled WGS sequence"/>
</dbReference>
<feature type="transmembrane region" description="Helical" evidence="1">
    <location>
        <begin position="83"/>
        <end position="104"/>
    </location>
</feature>
<comment type="caution">
    <text evidence="2">The sequence shown here is derived from an EMBL/GenBank/DDBJ whole genome shotgun (WGS) entry which is preliminary data.</text>
</comment>
<keyword evidence="3" id="KW-1185">Reference proteome</keyword>